<accession>A0A919K6R6</accession>
<feature type="region of interest" description="Disordered" evidence="1">
    <location>
        <begin position="255"/>
        <end position="291"/>
    </location>
</feature>
<dbReference type="Proteomes" id="UP000636960">
    <property type="component" value="Unassembled WGS sequence"/>
</dbReference>
<reference evidence="2" key="1">
    <citation type="submission" date="2021-01" db="EMBL/GenBank/DDBJ databases">
        <title>Whole genome shotgun sequence of Actinoplanes rishiriensis NBRC 108556.</title>
        <authorList>
            <person name="Komaki H."/>
            <person name="Tamura T."/>
        </authorList>
    </citation>
    <scope>NUCLEOTIDE SEQUENCE</scope>
    <source>
        <strain evidence="2">NBRC 108556</strain>
    </source>
</reference>
<dbReference type="InterPro" id="IPR014729">
    <property type="entry name" value="Rossmann-like_a/b/a_fold"/>
</dbReference>
<dbReference type="SUPFAM" id="SSF52402">
    <property type="entry name" value="Adenine nucleotide alpha hydrolases-like"/>
    <property type="match status" value="1"/>
</dbReference>
<evidence type="ECO:0008006" key="4">
    <source>
        <dbReference type="Google" id="ProtNLM"/>
    </source>
</evidence>
<dbReference type="RefSeq" id="WP_203790976.1">
    <property type="nucleotide sequence ID" value="NZ_BOMV01000116.1"/>
</dbReference>
<name>A0A919K6R6_9ACTN</name>
<evidence type="ECO:0000256" key="1">
    <source>
        <dbReference type="SAM" id="MobiDB-lite"/>
    </source>
</evidence>
<protein>
    <recommendedName>
        <fullName evidence="4">Phosphoadenosine phosphosulfate reductase</fullName>
    </recommendedName>
</protein>
<dbReference type="AlphaFoldDB" id="A0A919K6R6"/>
<proteinExistence type="predicted"/>
<comment type="caution">
    <text evidence="2">The sequence shown here is derived from an EMBL/GenBank/DDBJ whole genome shotgun (WGS) entry which is preliminary data.</text>
</comment>
<dbReference type="EMBL" id="BOMV01000116">
    <property type="protein sequence ID" value="GIF01987.1"/>
    <property type="molecule type" value="Genomic_DNA"/>
</dbReference>
<dbReference type="Gene3D" id="3.40.50.620">
    <property type="entry name" value="HUPs"/>
    <property type="match status" value="1"/>
</dbReference>
<keyword evidence="3" id="KW-1185">Reference proteome</keyword>
<evidence type="ECO:0000313" key="2">
    <source>
        <dbReference type="EMBL" id="GIF01987.1"/>
    </source>
</evidence>
<sequence>MTGPVARYLSLGAGVQSSTLLLLAIQGRIPSFDAAVFADTGWEPAAVYSHLRRLEELAATAGTPIVRVSAGNIRDDALNPQHRFASMPLFTLGPDGERGMARRQCTSEYKIRPIKTEVRRRLGYPYPARVPAGVFVQMAIGISVDEVQRARDADVAYMRNTFPLLDLGWRRGDCSAFLAEHGLADTPRSACLGCPYRSDLEWVKVRDNDPAGWSDAVAFDAAIRRGSARANAAGQPLRGRFFLHRQRIPLEQVQLRPQRGDEDEEQGCGPWTCPHPTAAAEFDAPPDRTPR</sequence>
<evidence type="ECO:0000313" key="3">
    <source>
        <dbReference type="Proteomes" id="UP000636960"/>
    </source>
</evidence>
<organism evidence="2 3">
    <name type="scientific">Paractinoplanes rishiriensis</name>
    <dbReference type="NCBI Taxonomy" id="1050105"/>
    <lineage>
        <taxon>Bacteria</taxon>
        <taxon>Bacillati</taxon>
        <taxon>Actinomycetota</taxon>
        <taxon>Actinomycetes</taxon>
        <taxon>Micromonosporales</taxon>
        <taxon>Micromonosporaceae</taxon>
        <taxon>Paractinoplanes</taxon>
    </lineage>
</organism>
<gene>
    <name evidence="2" type="ORF">Ari01nite_94510</name>
</gene>